<dbReference type="EMBL" id="BQXS01009968">
    <property type="protein sequence ID" value="GKT32307.1"/>
    <property type="molecule type" value="Genomic_DNA"/>
</dbReference>
<evidence type="ECO:0000313" key="1">
    <source>
        <dbReference type="EMBL" id="GKT32307.1"/>
    </source>
</evidence>
<evidence type="ECO:0000313" key="2">
    <source>
        <dbReference type="Proteomes" id="UP001057375"/>
    </source>
</evidence>
<organism evidence="1 2">
    <name type="scientific">Aduncisulcus paluster</name>
    <dbReference type="NCBI Taxonomy" id="2918883"/>
    <lineage>
        <taxon>Eukaryota</taxon>
        <taxon>Metamonada</taxon>
        <taxon>Carpediemonas-like organisms</taxon>
        <taxon>Aduncisulcus</taxon>
    </lineage>
</organism>
<dbReference type="Proteomes" id="UP001057375">
    <property type="component" value="Unassembled WGS sequence"/>
</dbReference>
<keyword evidence="2" id="KW-1185">Reference proteome</keyword>
<reference evidence="1" key="1">
    <citation type="submission" date="2022-03" db="EMBL/GenBank/DDBJ databases">
        <title>Draft genome sequence of Aduncisulcus paluster, a free-living microaerophilic Fornicata.</title>
        <authorList>
            <person name="Yuyama I."/>
            <person name="Kume K."/>
            <person name="Tamura T."/>
            <person name="Inagaki Y."/>
            <person name="Hashimoto T."/>
        </authorList>
    </citation>
    <scope>NUCLEOTIDE SEQUENCE</scope>
    <source>
        <strain evidence="1">NY0171</strain>
    </source>
</reference>
<proteinExistence type="predicted"/>
<accession>A0ABQ5KIF5</accession>
<comment type="caution">
    <text evidence="1">The sequence shown here is derived from an EMBL/GenBank/DDBJ whole genome shotgun (WGS) entry which is preliminary data.</text>
</comment>
<sequence>MYIFQFSPSDPDNPDLSDWKKFSFCKGLIFDEMYQVICSNDSRVVFNFHPCCASFISLQRQSCPVCSHHLQPFHLRDGIDKSEEKSCTFKRIKTGLGAKGCSECFFCHSKPILADLLKHIASEHLGKFKSNKDFDSKKFPLFLSLEEVVSLLQQQMKNHPFPSERFSIVTDQGRAVPGPWAAFLRCLTVYRLVKIRTNNNIATLTEKMGHKSGIGPFIPFNSVGMMTLSKHLILPVFLPVLSRGPTKEEIIANLSDAFTVQMSDPSTINPMSSLSASVYLQALSLDSRAGMNDSIVSCCGGDVKLSRAGISPLKEGDKVSNLWSYPLIQKHASKRGRVRSLVLGSENCLDIGTVVGISRAGLEVLVQFQDGEVDAFNPAHLCVVSTKTVL</sequence>
<gene>
    <name evidence="1" type="ORF">ADUPG1_006489</name>
</gene>
<protein>
    <submittedName>
        <fullName evidence="1">Uncharacterized protein</fullName>
    </submittedName>
</protein>
<name>A0ABQ5KIF5_9EUKA</name>